<dbReference type="InterPro" id="IPR013848">
    <property type="entry name" value="Methylthiotransferase_N"/>
</dbReference>
<dbReference type="SUPFAM" id="SSF102114">
    <property type="entry name" value="Radical SAM enzymes"/>
    <property type="match status" value="1"/>
</dbReference>
<name>A0A6A0H2K5_HYAAZ</name>
<dbReference type="Proteomes" id="UP000711488">
    <property type="component" value="Unassembled WGS sequence"/>
</dbReference>
<dbReference type="InterPro" id="IPR023404">
    <property type="entry name" value="rSAM_horseshoe"/>
</dbReference>
<comment type="caution">
    <text evidence="2">The sequence shown here is derived from an EMBL/GenBank/DDBJ whole genome shotgun (WGS) entry which is preliminary data.</text>
</comment>
<dbReference type="Gene3D" id="3.80.30.20">
    <property type="entry name" value="tm_1862 like domain"/>
    <property type="match status" value="1"/>
</dbReference>
<dbReference type="GO" id="GO:0005829">
    <property type="term" value="C:cytosol"/>
    <property type="evidence" value="ECO:0007669"/>
    <property type="project" value="TreeGrafter"/>
</dbReference>
<dbReference type="OrthoDB" id="190098at2759"/>
<dbReference type="GO" id="GO:0005739">
    <property type="term" value="C:mitochondrion"/>
    <property type="evidence" value="ECO:0007669"/>
    <property type="project" value="TreeGrafter"/>
</dbReference>
<evidence type="ECO:0000259" key="1">
    <source>
        <dbReference type="PROSITE" id="PS51449"/>
    </source>
</evidence>
<sequence length="158" mass="18359">MAERLKKDILDQDKEIDLVMGPDSYRDLPRLLALTQSGERTVNVLLSQEETYADIMPVQHIRSVIPNVALSSDFIAGFCSETEEEFQETLSLMEAVKYHFCYVFPYSLREKTPAHRDLKDDVPSEEKAMRMARLTDAFRRHALQWNQKQVPCCDRFSI</sequence>
<reference evidence="2" key="1">
    <citation type="submission" date="2014-08" db="EMBL/GenBank/DDBJ databases">
        <authorList>
            <person name="Murali S."/>
            <person name="Richards S."/>
            <person name="Bandaranaike D."/>
            <person name="Bellair M."/>
            <person name="Blankenburg K."/>
            <person name="Chao H."/>
            <person name="Dinh H."/>
            <person name="Doddapaneni H."/>
            <person name="Dugan-Rocha S."/>
            <person name="Elkadiri S."/>
            <person name="Gnanaolivu R."/>
            <person name="Hughes D."/>
            <person name="Lee S."/>
            <person name="Li M."/>
            <person name="Ming W."/>
            <person name="Munidasa M."/>
            <person name="Muniz J."/>
            <person name="Nguyen L."/>
            <person name="Osuji N."/>
            <person name="Pu L.-L."/>
            <person name="Puazo M."/>
            <person name="Skinner E."/>
            <person name="Qu C."/>
            <person name="Quiroz J."/>
            <person name="Raj R."/>
            <person name="Weissenberger G."/>
            <person name="Xin Y."/>
            <person name="Zou X."/>
            <person name="Han Y."/>
            <person name="Worley K."/>
            <person name="Muzny D."/>
            <person name="Gibbs R."/>
        </authorList>
    </citation>
    <scope>NUCLEOTIDE SEQUENCE</scope>
    <source>
        <strain evidence="2">HAZT.00-mixed</strain>
        <tissue evidence="2">Whole organism</tissue>
    </source>
</reference>
<dbReference type="GO" id="GO:0051539">
    <property type="term" value="F:4 iron, 4 sulfur cluster binding"/>
    <property type="evidence" value="ECO:0007669"/>
    <property type="project" value="InterPro"/>
</dbReference>
<dbReference type="PANTHER" id="PTHR43020">
    <property type="entry name" value="CDK5 REGULATORY SUBUNIT-ASSOCIATED PROTEIN 1"/>
    <property type="match status" value="1"/>
</dbReference>
<dbReference type="AlphaFoldDB" id="A0A6A0H2K5"/>
<feature type="domain" description="MTTase N-terminal" evidence="1">
    <location>
        <begin position="1"/>
        <end position="37"/>
    </location>
</feature>
<organism evidence="2">
    <name type="scientific">Hyalella azteca</name>
    <name type="common">Amphipod</name>
    <dbReference type="NCBI Taxonomy" id="294128"/>
    <lineage>
        <taxon>Eukaryota</taxon>
        <taxon>Metazoa</taxon>
        <taxon>Ecdysozoa</taxon>
        <taxon>Arthropoda</taxon>
        <taxon>Crustacea</taxon>
        <taxon>Multicrustacea</taxon>
        <taxon>Malacostraca</taxon>
        <taxon>Eumalacostraca</taxon>
        <taxon>Peracarida</taxon>
        <taxon>Amphipoda</taxon>
        <taxon>Senticaudata</taxon>
        <taxon>Talitrida</taxon>
        <taxon>Talitroidea</taxon>
        <taxon>Hyalellidae</taxon>
        <taxon>Hyalella</taxon>
    </lineage>
</organism>
<gene>
    <name evidence="2" type="ORF">HAZT_HAZT008284</name>
</gene>
<accession>A0A6A0H2K5</accession>
<reference evidence="2" key="3">
    <citation type="submission" date="2019-06" db="EMBL/GenBank/DDBJ databases">
        <authorList>
            <person name="Poynton C."/>
            <person name="Hasenbein S."/>
            <person name="Benoit J.B."/>
            <person name="Sepulveda M.S."/>
            <person name="Poelchau M.F."/>
            <person name="Murali S.C."/>
            <person name="Chen S."/>
            <person name="Glastad K.M."/>
            <person name="Werren J.H."/>
            <person name="Vineis J.H."/>
            <person name="Bowen J.L."/>
            <person name="Friedrich M."/>
            <person name="Jones J."/>
            <person name="Robertson H.M."/>
            <person name="Feyereisen R."/>
            <person name="Mechler-Hickson A."/>
            <person name="Mathers N."/>
            <person name="Lee C.E."/>
            <person name="Colbourne J.K."/>
            <person name="Biales A."/>
            <person name="Johnston J.S."/>
            <person name="Wellborn G.A."/>
            <person name="Rosendale A.J."/>
            <person name="Cridge A.G."/>
            <person name="Munoz-Torres M.C."/>
            <person name="Bain P.A."/>
            <person name="Manny A.R."/>
            <person name="Major K.M."/>
            <person name="Lambert F.N."/>
            <person name="Vulpe C.D."/>
            <person name="Tuck P."/>
            <person name="Blalock B.J."/>
            <person name="Lin Y.-Y."/>
            <person name="Smith M.E."/>
            <person name="Ochoa-Acuna H."/>
            <person name="Chen M.-J.M."/>
            <person name="Childers C.P."/>
            <person name="Qu J."/>
            <person name="Dugan S."/>
            <person name="Lee S.L."/>
            <person name="Chao H."/>
            <person name="Dinh H."/>
            <person name="Han Y."/>
            <person name="Doddapaneni H."/>
            <person name="Worley K.C."/>
            <person name="Muzny D.M."/>
            <person name="Gibbs R.A."/>
            <person name="Richards S."/>
        </authorList>
    </citation>
    <scope>NUCLEOTIDE SEQUENCE</scope>
    <source>
        <strain evidence="2">HAZT.00-mixed</strain>
        <tissue evidence="2">Whole organism</tissue>
    </source>
</reference>
<evidence type="ECO:0000313" key="2">
    <source>
        <dbReference type="EMBL" id="KAA0197240.1"/>
    </source>
</evidence>
<dbReference type="EMBL" id="JQDR03008377">
    <property type="protein sequence ID" value="KAA0197240.1"/>
    <property type="molecule type" value="Genomic_DNA"/>
</dbReference>
<dbReference type="InterPro" id="IPR058240">
    <property type="entry name" value="rSAM_sf"/>
</dbReference>
<protein>
    <recommendedName>
        <fullName evidence="1">MTTase N-terminal domain-containing protein</fullName>
    </recommendedName>
</protein>
<proteinExistence type="predicted"/>
<reference evidence="2" key="2">
    <citation type="journal article" date="2018" name="Environ. Sci. Technol.">
        <title>The Toxicogenome of Hyalella azteca: A Model for Sediment Ecotoxicology and Evolutionary Toxicology.</title>
        <authorList>
            <person name="Poynton H.C."/>
            <person name="Hasenbein S."/>
            <person name="Benoit J.B."/>
            <person name="Sepulveda M.S."/>
            <person name="Poelchau M.F."/>
            <person name="Hughes D.S.T."/>
            <person name="Murali S.C."/>
            <person name="Chen S."/>
            <person name="Glastad K.M."/>
            <person name="Goodisman M.A.D."/>
            <person name="Werren J.H."/>
            <person name="Vineis J.H."/>
            <person name="Bowen J.L."/>
            <person name="Friedrich M."/>
            <person name="Jones J."/>
            <person name="Robertson H.M."/>
            <person name="Feyereisen R."/>
            <person name="Mechler-Hickson A."/>
            <person name="Mathers N."/>
            <person name="Lee C.E."/>
            <person name="Colbourne J.K."/>
            <person name="Biales A."/>
            <person name="Johnston J.S."/>
            <person name="Wellborn G.A."/>
            <person name="Rosendale A.J."/>
            <person name="Cridge A.G."/>
            <person name="Munoz-Torres M.C."/>
            <person name="Bain P.A."/>
            <person name="Manny A.R."/>
            <person name="Major K.M."/>
            <person name="Lambert F.N."/>
            <person name="Vulpe C.D."/>
            <person name="Tuck P."/>
            <person name="Blalock B.J."/>
            <person name="Lin Y.Y."/>
            <person name="Smith M.E."/>
            <person name="Ochoa-Acuna H."/>
            <person name="Chen M.M."/>
            <person name="Childers C.P."/>
            <person name="Qu J."/>
            <person name="Dugan S."/>
            <person name="Lee S.L."/>
            <person name="Chao H."/>
            <person name="Dinh H."/>
            <person name="Han Y."/>
            <person name="Doddapaneni H."/>
            <person name="Worley K.C."/>
            <person name="Muzny D.M."/>
            <person name="Gibbs R.A."/>
            <person name="Richards S."/>
        </authorList>
    </citation>
    <scope>NUCLEOTIDE SEQUENCE</scope>
    <source>
        <strain evidence="2">HAZT.00-mixed</strain>
        <tissue evidence="2">Whole organism</tissue>
    </source>
</reference>
<dbReference type="PANTHER" id="PTHR43020:SF2">
    <property type="entry name" value="MITOCHONDRIAL TRNA METHYLTHIOTRANSFERASE CDK5RAP1"/>
    <property type="match status" value="1"/>
</dbReference>
<dbReference type="PROSITE" id="PS51449">
    <property type="entry name" value="MTTASE_N"/>
    <property type="match status" value="1"/>
</dbReference>
<dbReference type="GO" id="GO:0035597">
    <property type="term" value="F:tRNA-2-methylthio-N(6)-dimethylallyladenosine(37) synthase activity"/>
    <property type="evidence" value="ECO:0007669"/>
    <property type="project" value="TreeGrafter"/>
</dbReference>